<evidence type="ECO:0000313" key="3">
    <source>
        <dbReference type="Proteomes" id="UP000068603"/>
    </source>
</evidence>
<dbReference type="EMBL" id="LPHB01000056">
    <property type="protein sequence ID" value="KWA58545.1"/>
    <property type="molecule type" value="Genomic_DNA"/>
</dbReference>
<dbReference type="STRING" id="1503054.WT74_22790"/>
<evidence type="ECO:0000313" key="2">
    <source>
        <dbReference type="EMBL" id="KWA58545.1"/>
    </source>
</evidence>
<protein>
    <recommendedName>
        <fullName evidence="1">Nucleotide modification associated domain-containing protein</fullName>
    </recommendedName>
</protein>
<accession>A0A108GNG6</accession>
<dbReference type="InterPro" id="IPR041135">
    <property type="entry name" value="Nmad3"/>
</dbReference>
<dbReference type="Proteomes" id="UP000068603">
    <property type="component" value="Unassembled WGS sequence"/>
</dbReference>
<sequence length="294" mass="32972">MKDGQGASMKVVLSRKGFDSQFGGMPSPILPDGRLVSLPIPSERDDATLADLDFADATLDRLISDVSAGKHGPQRRVHFDPDLGGRRGANLANWRPALGQTGAAQSHLRRRGVAAGDVFLFFGWFRLTEYVGGTWRFVPRAPDLHVLFGWLEIDEVWPIVTQRDDALRRHPWIAAHPHVVAPDWYTDPRNTLYVARERSAYTQTKAAGGGRFPLMHSELQLTCPGQPRSIWLLPRWFAPDGREPMSYHAKANRWAIREDGVMLRSVAKGQEFVIDGALYPELEPWVAGLIRRHA</sequence>
<reference evidence="2 3" key="1">
    <citation type="submission" date="2015-11" db="EMBL/GenBank/DDBJ databases">
        <title>Expanding the genomic diversity of Burkholderia species for the development of highly accurate diagnostics.</title>
        <authorList>
            <person name="Sahl J."/>
            <person name="Keim P."/>
            <person name="Wagner D."/>
        </authorList>
    </citation>
    <scope>NUCLEOTIDE SEQUENCE [LARGE SCALE GENOMIC DNA]</scope>
    <source>
        <strain evidence="2 3">MSMB1960WGS</strain>
    </source>
</reference>
<dbReference type="AlphaFoldDB" id="A0A108GNG6"/>
<gene>
    <name evidence="2" type="ORF">WT44_20400</name>
</gene>
<organism evidence="2">
    <name type="scientific">Burkholderia stagnalis</name>
    <dbReference type="NCBI Taxonomy" id="1503054"/>
    <lineage>
        <taxon>Bacteria</taxon>
        <taxon>Pseudomonadati</taxon>
        <taxon>Pseudomonadota</taxon>
        <taxon>Betaproteobacteria</taxon>
        <taxon>Burkholderiales</taxon>
        <taxon>Burkholderiaceae</taxon>
        <taxon>Burkholderia</taxon>
        <taxon>Burkholderia cepacia complex</taxon>
    </lineage>
</organism>
<name>A0A108GNG6_9BURK</name>
<evidence type="ECO:0000259" key="1">
    <source>
        <dbReference type="Pfam" id="PF18754"/>
    </source>
</evidence>
<proteinExistence type="predicted"/>
<feature type="domain" description="Nucleotide modification associated" evidence="1">
    <location>
        <begin position="10"/>
        <end position="275"/>
    </location>
</feature>
<comment type="caution">
    <text evidence="2">The sequence shown here is derived from an EMBL/GenBank/DDBJ whole genome shotgun (WGS) entry which is preliminary data.</text>
</comment>
<dbReference type="Pfam" id="PF18754">
    <property type="entry name" value="Nmad3"/>
    <property type="match status" value="1"/>
</dbReference>